<sequence>MRAFVDRSRLLALAPPWYRTPRAQTAALGVVFFWVFAAYTTMQFYSASTYGPDLAADAVSAVYLSFTLTCLASPGVVNKWGCRRSMFWGVLGYGAFVLSSLIYFLYGGGDGGGGGGGGKTWARRLVVAGGAILGCGASALWTAQGRLVLQYASTSVASDATTTSTTNGGKSENKSRTGELMGLFWAIFQCSSIVGGSISFLYYGRDKPRGSMALYIIFLGFIVVGALSTQLLLPPEMLRPEPPENGTDPRDDEVADIEMTTDERSPLTSDSDPNEQNNIRDTGFRMGEDLSRQTWAQEALGTLRLFFTDKMMCLAPLFFYTGFNQPYQQATFGNRFFTRRTIGVELIVFHLMEIVGAIVVGRFLDRERDVASTRRTRAIMCLGSFVVINCTGNVFAAAQEYAAKRNGGAPIAHDIATLSVVYPSLAFACWGFADAQIQVFCYWLMGGFYTLGSDHSRAVSFFKCVQSLGSKCGFSSFNKSYYWLALIRDMRHLFVKASIGFYFIPISRLSEISQLACSSLIFVLGTALSFSQLPP</sequence>
<evidence type="ECO:0000313" key="8">
    <source>
        <dbReference type="Proteomes" id="UP001530315"/>
    </source>
</evidence>
<dbReference type="InterPro" id="IPR051617">
    <property type="entry name" value="UNC-93-like_regulator"/>
</dbReference>
<keyword evidence="4 6" id="KW-0472">Membrane</keyword>
<dbReference type="PANTHER" id="PTHR23294">
    <property type="entry name" value="ET TRANSLATION PRODUCT-RELATED"/>
    <property type="match status" value="1"/>
</dbReference>
<dbReference type="InterPro" id="IPR010291">
    <property type="entry name" value="Ion_channel_UNC-93"/>
</dbReference>
<evidence type="ECO:0000256" key="6">
    <source>
        <dbReference type="SAM" id="Phobius"/>
    </source>
</evidence>
<dbReference type="Gene3D" id="1.20.1250.20">
    <property type="entry name" value="MFS general substrate transporter like domains"/>
    <property type="match status" value="1"/>
</dbReference>
<feature type="transmembrane region" description="Helical" evidence="6">
    <location>
        <begin position="86"/>
        <end position="105"/>
    </location>
</feature>
<accession>A0ABD3NKC0</accession>
<dbReference type="SUPFAM" id="SSF103473">
    <property type="entry name" value="MFS general substrate transporter"/>
    <property type="match status" value="1"/>
</dbReference>
<keyword evidence="2 6" id="KW-0812">Transmembrane</keyword>
<reference evidence="7 8" key="1">
    <citation type="submission" date="2024-10" db="EMBL/GenBank/DDBJ databases">
        <title>Updated reference genomes for cyclostephanoid diatoms.</title>
        <authorList>
            <person name="Roberts W.R."/>
            <person name="Alverson A.J."/>
        </authorList>
    </citation>
    <scope>NUCLEOTIDE SEQUENCE [LARGE SCALE GENOMIC DNA]</scope>
    <source>
        <strain evidence="7 8">AJA276-08</strain>
    </source>
</reference>
<dbReference type="Pfam" id="PF05978">
    <property type="entry name" value="UNC-93"/>
    <property type="match status" value="1"/>
</dbReference>
<evidence type="ECO:0000256" key="2">
    <source>
        <dbReference type="ARBA" id="ARBA00022692"/>
    </source>
</evidence>
<comment type="caution">
    <text evidence="7">The sequence shown here is derived from an EMBL/GenBank/DDBJ whole genome shotgun (WGS) entry which is preliminary data.</text>
</comment>
<keyword evidence="8" id="KW-1185">Reference proteome</keyword>
<keyword evidence="3 6" id="KW-1133">Transmembrane helix</keyword>
<name>A0ABD3NKC0_9STRA</name>
<feature type="transmembrane region" description="Helical" evidence="6">
    <location>
        <begin position="214"/>
        <end position="233"/>
    </location>
</feature>
<dbReference type="InterPro" id="IPR036259">
    <property type="entry name" value="MFS_trans_sf"/>
</dbReference>
<dbReference type="EMBL" id="JALLAZ020001381">
    <property type="protein sequence ID" value="KAL3775928.1"/>
    <property type="molecule type" value="Genomic_DNA"/>
</dbReference>
<protein>
    <submittedName>
        <fullName evidence="7">Uncharacterized protein</fullName>
    </submittedName>
</protein>
<dbReference type="AlphaFoldDB" id="A0ABD3NKC0"/>
<evidence type="ECO:0000256" key="3">
    <source>
        <dbReference type="ARBA" id="ARBA00022989"/>
    </source>
</evidence>
<dbReference type="PANTHER" id="PTHR23294:SF59">
    <property type="entry name" value="UNC93-LIKE PROTEIN C922.05C"/>
    <property type="match status" value="1"/>
</dbReference>
<proteinExistence type="predicted"/>
<feature type="transmembrane region" description="Helical" evidence="6">
    <location>
        <begin position="58"/>
        <end position="77"/>
    </location>
</feature>
<evidence type="ECO:0000313" key="7">
    <source>
        <dbReference type="EMBL" id="KAL3775928.1"/>
    </source>
</evidence>
<organism evidence="7 8">
    <name type="scientific">Stephanodiscus triporus</name>
    <dbReference type="NCBI Taxonomy" id="2934178"/>
    <lineage>
        <taxon>Eukaryota</taxon>
        <taxon>Sar</taxon>
        <taxon>Stramenopiles</taxon>
        <taxon>Ochrophyta</taxon>
        <taxon>Bacillariophyta</taxon>
        <taxon>Coscinodiscophyceae</taxon>
        <taxon>Thalassiosirophycidae</taxon>
        <taxon>Stephanodiscales</taxon>
        <taxon>Stephanodiscaceae</taxon>
        <taxon>Stephanodiscus</taxon>
    </lineage>
</organism>
<feature type="transmembrane region" description="Helical" evidence="6">
    <location>
        <begin position="342"/>
        <end position="364"/>
    </location>
</feature>
<feature type="transmembrane region" description="Helical" evidence="6">
    <location>
        <begin position="180"/>
        <end position="202"/>
    </location>
</feature>
<feature type="transmembrane region" description="Helical" evidence="6">
    <location>
        <begin position="376"/>
        <end position="396"/>
    </location>
</feature>
<evidence type="ECO:0000256" key="1">
    <source>
        <dbReference type="ARBA" id="ARBA00004141"/>
    </source>
</evidence>
<gene>
    <name evidence="7" type="ORF">ACHAW5_011318</name>
</gene>
<evidence type="ECO:0000256" key="4">
    <source>
        <dbReference type="ARBA" id="ARBA00023136"/>
    </source>
</evidence>
<comment type="subcellular location">
    <subcellularLocation>
        <location evidence="1">Membrane</location>
        <topology evidence="1">Multi-pass membrane protein</topology>
    </subcellularLocation>
</comment>
<feature type="region of interest" description="Disordered" evidence="5">
    <location>
        <begin position="261"/>
        <end position="280"/>
    </location>
</feature>
<evidence type="ECO:0000256" key="5">
    <source>
        <dbReference type="SAM" id="MobiDB-lite"/>
    </source>
</evidence>
<feature type="compositionally biased region" description="Polar residues" evidence="5">
    <location>
        <begin position="266"/>
        <end position="280"/>
    </location>
</feature>
<dbReference type="GO" id="GO:0016020">
    <property type="term" value="C:membrane"/>
    <property type="evidence" value="ECO:0007669"/>
    <property type="project" value="UniProtKB-SubCell"/>
</dbReference>
<feature type="transmembrane region" description="Helical" evidence="6">
    <location>
        <begin position="26"/>
        <end position="46"/>
    </location>
</feature>
<dbReference type="Proteomes" id="UP001530315">
    <property type="component" value="Unassembled WGS sequence"/>
</dbReference>